<dbReference type="EC" id="2.6.1.11" evidence="5"/>
<reference evidence="11" key="1">
    <citation type="journal article" date="2011" name="J. Mol. Biol.">
        <title>Analysis of dinoflagellate mitochondrial protein sorting signals indicates a highly stable protein targeting system across eukaryotic diversity.</title>
        <authorList>
            <person name="Danne J.C."/>
            <person name="Waller R.F."/>
        </authorList>
    </citation>
    <scope>NUCLEOTIDE SEQUENCE</scope>
</reference>
<dbReference type="PANTHER" id="PTHR11986:SF79">
    <property type="entry name" value="ACETYLORNITHINE AMINOTRANSFERASE, MITOCHONDRIAL"/>
    <property type="match status" value="1"/>
</dbReference>
<evidence type="ECO:0000256" key="1">
    <source>
        <dbReference type="ARBA" id="ARBA00001933"/>
    </source>
</evidence>
<dbReference type="InterPro" id="IPR004636">
    <property type="entry name" value="AcOrn/SuccOrn_fam"/>
</dbReference>
<dbReference type="Gene3D" id="3.40.640.10">
    <property type="entry name" value="Type I PLP-dependent aspartate aminotransferase-like (Major domain)"/>
    <property type="match status" value="1"/>
</dbReference>
<keyword evidence="9 10" id="KW-0663">Pyridoxal phosphate</keyword>
<dbReference type="GO" id="GO:0003992">
    <property type="term" value="F:N2-acetyl-L-ornithine:2-oxoglutarate 5-aminotransferase activity"/>
    <property type="evidence" value="ECO:0007669"/>
    <property type="project" value="UniProtKB-EC"/>
</dbReference>
<evidence type="ECO:0000313" key="11">
    <source>
        <dbReference type="EMBL" id="ADV91221.1"/>
    </source>
</evidence>
<sequence>MLNFVQQLPVGPAQPTIPQSYAVTRPTHGSRIDLDAVDNSQSPFGTVAMTMLTAFAFAVSGYAKRRPRHSNAHRKKLRPVACRASAEVMTKTEEACLTDEVMKSAQECLVNNYGQRSIVATHGSGNYLFDSEGRQYLDFAAGIAVNCLGHCEPGWVDAVAKQAGTLVHTSNMFLNPPQVQLAEHLVASSFADKVFFANSGTEANEGAIKFARKFHVAQGQPRERLVAFENSFHGRTMGALSLTWKEKYRTPFAPLMPSADFLPYNDVNAVAAIDETVCAVFVEPVQGEGGCIPGDSAFLAALRSRCDAVGALLVFDEVQCGLGRTGKLFAYEHVGVVPDIVTLAKPLAAGLPIGACLMSDKVAKAIEPGDHGSTFAGGPLVCAAANYTLDRLDNEAFLANVDAMGHRLREGLRSIVTPYGCEVRGVGLLNGIVCPSAQIVTAVQGVARENGLLILTAGAGDVIRLVPSLTVTAGEVDECIAILKQAFDRVDIPYPSVVGS</sequence>
<name>F2WQ76_KARVE</name>
<organism evidence="11">
    <name type="scientific">Karlodinium veneficum</name>
    <name type="common">Dinoflagellate</name>
    <name type="synonym">Karlodinium micrum</name>
    <dbReference type="NCBI Taxonomy" id="407301"/>
    <lineage>
        <taxon>Eukaryota</taxon>
        <taxon>Sar</taxon>
        <taxon>Alveolata</taxon>
        <taxon>Dinophyceae</taxon>
        <taxon>Gymnodiniales</taxon>
        <taxon>Kareniaceae</taxon>
        <taxon>Karlodinium</taxon>
    </lineage>
</organism>
<dbReference type="EMBL" id="HQ199293">
    <property type="protein sequence ID" value="ADV91221.1"/>
    <property type="molecule type" value="mRNA"/>
</dbReference>
<evidence type="ECO:0000256" key="8">
    <source>
        <dbReference type="ARBA" id="ARBA00022679"/>
    </source>
</evidence>
<comment type="similarity">
    <text evidence="4 10">Belongs to the class-III pyridoxal-phosphate-dependent aminotransferase family.</text>
</comment>
<dbReference type="UniPathway" id="UPA00068">
    <property type="reaction ID" value="UER00109"/>
</dbReference>
<evidence type="ECO:0000256" key="7">
    <source>
        <dbReference type="ARBA" id="ARBA00022605"/>
    </source>
</evidence>
<evidence type="ECO:0000256" key="5">
    <source>
        <dbReference type="ARBA" id="ARBA00012919"/>
    </source>
</evidence>
<dbReference type="Gene3D" id="3.90.1150.10">
    <property type="entry name" value="Aspartate Aminotransferase, domain 1"/>
    <property type="match status" value="1"/>
</dbReference>
<evidence type="ECO:0000256" key="3">
    <source>
        <dbReference type="ARBA" id="ARBA00005024"/>
    </source>
</evidence>
<dbReference type="GO" id="GO:0009570">
    <property type="term" value="C:chloroplast stroma"/>
    <property type="evidence" value="ECO:0007669"/>
    <property type="project" value="TreeGrafter"/>
</dbReference>
<dbReference type="NCBIfam" id="NF002325">
    <property type="entry name" value="PRK01278.1"/>
    <property type="match status" value="1"/>
</dbReference>
<dbReference type="HAMAP" id="MF_01107">
    <property type="entry name" value="ArgD_aminotrans_3"/>
    <property type="match status" value="1"/>
</dbReference>
<dbReference type="AlphaFoldDB" id="F2WQ76"/>
<evidence type="ECO:0000256" key="10">
    <source>
        <dbReference type="RuleBase" id="RU003560"/>
    </source>
</evidence>
<dbReference type="InterPro" id="IPR015424">
    <property type="entry name" value="PyrdxlP-dep_Trfase"/>
</dbReference>
<dbReference type="Pfam" id="PF00202">
    <property type="entry name" value="Aminotran_3"/>
    <property type="match status" value="1"/>
</dbReference>
<dbReference type="CDD" id="cd00610">
    <property type="entry name" value="OAT_like"/>
    <property type="match status" value="1"/>
</dbReference>
<proteinExistence type="evidence at transcript level"/>
<evidence type="ECO:0000256" key="9">
    <source>
        <dbReference type="ARBA" id="ARBA00022898"/>
    </source>
</evidence>
<dbReference type="SUPFAM" id="SSF53383">
    <property type="entry name" value="PLP-dependent transferases"/>
    <property type="match status" value="1"/>
</dbReference>
<dbReference type="GO" id="GO:0030170">
    <property type="term" value="F:pyridoxal phosphate binding"/>
    <property type="evidence" value="ECO:0007669"/>
    <property type="project" value="InterPro"/>
</dbReference>
<dbReference type="PANTHER" id="PTHR11986">
    <property type="entry name" value="AMINOTRANSFERASE CLASS III"/>
    <property type="match status" value="1"/>
</dbReference>
<keyword evidence="8 11" id="KW-0808">Transferase</keyword>
<evidence type="ECO:0000256" key="6">
    <source>
        <dbReference type="ARBA" id="ARBA00022576"/>
    </source>
</evidence>
<dbReference type="InterPro" id="IPR049704">
    <property type="entry name" value="Aminotrans_3_PPA_site"/>
</dbReference>
<dbReference type="NCBIfam" id="TIGR00707">
    <property type="entry name" value="argD"/>
    <property type="match status" value="1"/>
</dbReference>
<dbReference type="GO" id="GO:0005739">
    <property type="term" value="C:mitochondrion"/>
    <property type="evidence" value="ECO:0007669"/>
    <property type="project" value="UniProtKB-SubCell"/>
</dbReference>
<protein>
    <recommendedName>
        <fullName evidence="5">acetylornithine transaminase</fullName>
        <ecNumber evidence="5">2.6.1.11</ecNumber>
    </recommendedName>
</protein>
<evidence type="ECO:0000256" key="4">
    <source>
        <dbReference type="ARBA" id="ARBA00008954"/>
    </source>
</evidence>
<dbReference type="InterPro" id="IPR015422">
    <property type="entry name" value="PyrdxlP-dep_Trfase_small"/>
</dbReference>
<accession>F2WQ76</accession>
<keyword evidence="7" id="KW-0028">Amino-acid biosynthesis</keyword>
<comment type="pathway">
    <text evidence="3">Amino-acid biosynthesis; L-arginine biosynthesis; N(2)-acetyl-L-ornithine from L-glutamate: step 4/4.</text>
</comment>
<dbReference type="PROSITE" id="PS00600">
    <property type="entry name" value="AA_TRANSFER_CLASS_3"/>
    <property type="match status" value="1"/>
</dbReference>
<dbReference type="InterPro" id="IPR005814">
    <property type="entry name" value="Aminotrans_3"/>
</dbReference>
<dbReference type="InterPro" id="IPR050103">
    <property type="entry name" value="Class-III_PLP-dep_AT"/>
</dbReference>
<dbReference type="GO" id="GO:0042802">
    <property type="term" value="F:identical protein binding"/>
    <property type="evidence" value="ECO:0007669"/>
    <property type="project" value="TreeGrafter"/>
</dbReference>
<comment type="subcellular location">
    <subcellularLocation>
        <location evidence="2">Mitochondrion</location>
    </subcellularLocation>
</comment>
<keyword evidence="6 11" id="KW-0032">Aminotransferase</keyword>
<dbReference type="GO" id="GO:0006526">
    <property type="term" value="P:L-arginine biosynthetic process"/>
    <property type="evidence" value="ECO:0007669"/>
    <property type="project" value="UniProtKB-UniPathway"/>
</dbReference>
<dbReference type="InterPro" id="IPR015421">
    <property type="entry name" value="PyrdxlP-dep_Trfase_major"/>
</dbReference>
<dbReference type="FunFam" id="3.40.640.10:FF:000004">
    <property type="entry name" value="Acetylornithine aminotransferase"/>
    <property type="match status" value="1"/>
</dbReference>
<comment type="cofactor">
    <cofactor evidence="1">
        <name>pyridoxal 5'-phosphate</name>
        <dbReference type="ChEBI" id="CHEBI:597326"/>
    </cofactor>
</comment>
<evidence type="ECO:0000256" key="2">
    <source>
        <dbReference type="ARBA" id="ARBA00004173"/>
    </source>
</evidence>